<dbReference type="InterPro" id="IPR033463">
    <property type="entry name" value="sCache_3"/>
</dbReference>
<evidence type="ECO:0000256" key="10">
    <source>
        <dbReference type="ARBA" id="ARBA00022989"/>
    </source>
</evidence>
<gene>
    <name evidence="16" type="ORF">C1N32_05380</name>
</gene>
<dbReference type="SUPFAM" id="SSF55890">
    <property type="entry name" value="Sporulation response regulatory protein Spo0B"/>
    <property type="match status" value="1"/>
</dbReference>
<organism evidence="16 17">
    <name type="scientific">Vibrio diazotrophicus</name>
    <dbReference type="NCBI Taxonomy" id="685"/>
    <lineage>
        <taxon>Bacteria</taxon>
        <taxon>Pseudomonadati</taxon>
        <taxon>Pseudomonadota</taxon>
        <taxon>Gammaproteobacteria</taxon>
        <taxon>Vibrionales</taxon>
        <taxon>Vibrionaceae</taxon>
        <taxon>Vibrio</taxon>
    </lineage>
</organism>
<dbReference type="SUPFAM" id="SSF55874">
    <property type="entry name" value="ATPase domain of HSP90 chaperone/DNA topoisomerase II/histidine kinase"/>
    <property type="match status" value="1"/>
</dbReference>
<dbReference type="Gene3D" id="3.30.565.10">
    <property type="entry name" value="Histidine kinase-like ATPase, C-terminal domain"/>
    <property type="match status" value="1"/>
</dbReference>
<evidence type="ECO:0000256" key="6">
    <source>
        <dbReference type="ARBA" id="ARBA00022692"/>
    </source>
</evidence>
<dbReference type="RefSeq" id="WP_102965616.1">
    <property type="nucleotide sequence ID" value="NZ_POSK01000003.1"/>
</dbReference>
<evidence type="ECO:0000256" key="3">
    <source>
        <dbReference type="ARBA" id="ARBA00022475"/>
    </source>
</evidence>
<dbReference type="EMBL" id="POSK01000003">
    <property type="protein sequence ID" value="PNI05536.1"/>
    <property type="molecule type" value="Genomic_DNA"/>
</dbReference>
<evidence type="ECO:0000313" key="17">
    <source>
        <dbReference type="Proteomes" id="UP000236449"/>
    </source>
</evidence>
<evidence type="ECO:0000256" key="7">
    <source>
        <dbReference type="ARBA" id="ARBA00022741"/>
    </source>
</evidence>
<keyword evidence="6 13" id="KW-0812">Transmembrane</keyword>
<dbReference type="SMART" id="SM00387">
    <property type="entry name" value="HATPase_c"/>
    <property type="match status" value="1"/>
</dbReference>
<evidence type="ECO:0000313" key="16">
    <source>
        <dbReference type="EMBL" id="PNI05536.1"/>
    </source>
</evidence>
<dbReference type="Gene3D" id="1.10.287.130">
    <property type="match status" value="1"/>
</dbReference>
<dbReference type="GO" id="GO:0005524">
    <property type="term" value="F:ATP binding"/>
    <property type="evidence" value="ECO:0007669"/>
    <property type="project" value="UniProtKB-KW"/>
</dbReference>
<evidence type="ECO:0000256" key="9">
    <source>
        <dbReference type="ARBA" id="ARBA00022840"/>
    </source>
</evidence>
<dbReference type="PROSITE" id="PS50109">
    <property type="entry name" value="HIS_KIN"/>
    <property type="match status" value="1"/>
</dbReference>
<evidence type="ECO:0000256" key="8">
    <source>
        <dbReference type="ARBA" id="ARBA00022777"/>
    </source>
</evidence>
<dbReference type="GO" id="GO:0005886">
    <property type="term" value="C:plasma membrane"/>
    <property type="evidence" value="ECO:0007669"/>
    <property type="project" value="UniProtKB-SubCell"/>
</dbReference>
<dbReference type="InterPro" id="IPR036890">
    <property type="entry name" value="HATPase_C_sf"/>
</dbReference>
<evidence type="ECO:0000256" key="4">
    <source>
        <dbReference type="ARBA" id="ARBA00022553"/>
    </source>
</evidence>
<keyword evidence="9" id="KW-0067">ATP-binding</keyword>
<dbReference type="SUPFAM" id="SSF103190">
    <property type="entry name" value="Sensory domain-like"/>
    <property type="match status" value="1"/>
</dbReference>
<dbReference type="Pfam" id="PF14689">
    <property type="entry name" value="SPOB_a"/>
    <property type="match status" value="1"/>
</dbReference>
<accession>A0A2J8I4S5</accession>
<dbReference type="Proteomes" id="UP000236449">
    <property type="component" value="Unassembled WGS sequence"/>
</dbReference>
<dbReference type="PROSITE" id="PS50112">
    <property type="entry name" value="PAS"/>
    <property type="match status" value="1"/>
</dbReference>
<feature type="transmembrane region" description="Helical" evidence="13">
    <location>
        <begin position="173"/>
        <end position="194"/>
    </location>
</feature>
<evidence type="ECO:0000259" key="14">
    <source>
        <dbReference type="PROSITE" id="PS50109"/>
    </source>
</evidence>
<dbReference type="AlphaFoldDB" id="A0A2J8I4S5"/>
<evidence type="ECO:0000256" key="13">
    <source>
        <dbReference type="SAM" id="Phobius"/>
    </source>
</evidence>
<dbReference type="Gene3D" id="3.30.450.20">
    <property type="entry name" value="PAS domain"/>
    <property type="match status" value="2"/>
</dbReference>
<proteinExistence type="predicted"/>
<dbReference type="Pfam" id="PF17203">
    <property type="entry name" value="sCache_3_2"/>
    <property type="match status" value="1"/>
</dbReference>
<dbReference type="InterPro" id="IPR016120">
    <property type="entry name" value="Sig_transdc_His_kin_SpoOB"/>
</dbReference>
<evidence type="ECO:0000256" key="5">
    <source>
        <dbReference type="ARBA" id="ARBA00022679"/>
    </source>
</evidence>
<keyword evidence="8 16" id="KW-0418">Kinase</keyword>
<feature type="transmembrane region" description="Helical" evidence="13">
    <location>
        <begin position="14"/>
        <end position="35"/>
    </location>
</feature>
<protein>
    <submittedName>
        <fullName evidence="16">Sensor histidine kinase</fullName>
    </submittedName>
</protein>
<keyword evidence="4" id="KW-0597">Phosphoprotein</keyword>
<name>A0A2J8I4S5_VIBDI</name>
<dbReference type="InterPro" id="IPR003594">
    <property type="entry name" value="HATPase_dom"/>
</dbReference>
<evidence type="ECO:0000259" key="15">
    <source>
        <dbReference type="PROSITE" id="PS50112"/>
    </source>
</evidence>
<evidence type="ECO:0000256" key="1">
    <source>
        <dbReference type="ARBA" id="ARBA00004533"/>
    </source>
</evidence>
<keyword evidence="7" id="KW-0547">Nucleotide-binding</keyword>
<evidence type="ECO:0000256" key="11">
    <source>
        <dbReference type="ARBA" id="ARBA00023012"/>
    </source>
</evidence>
<dbReference type="PANTHER" id="PTHR43065">
    <property type="entry name" value="SENSOR HISTIDINE KINASE"/>
    <property type="match status" value="1"/>
</dbReference>
<keyword evidence="11" id="KW-0902">Two-component regulatory system</keyword>
<keyword evidence="5" id="KW-0808">Transferase</keyword>
<sequence>MTVRFISDTFTKHLFWLLSAALLLVATGWWIYSAYQLQDVLTRQISLRAQVQSQQLAKMPSLIAAVEQNDSQQVSALIETFDSVSDADFITVSNHQGIRLAHPVSERVGLPVTGGDIDDALLLGKSYLSYASGSLGPSVRYISPIFNADQQIIGMIKVGYLLNTLEMWNSKRLAGLLMFGLFILVVSIGLASRFSTYVKQNMQHMEPWELKQTLVTQQGVLQATHEGLLAVNSDGRVYVANDSAKKLLGIHRKMLTTNIEDWVDDSALFALSGEDFLDKLVRINGQNCVMTRVTIPMSRSGEQGAVFSLRASEELQALSETLSQVGQYIESLRVTRHEYQNKLSILAGLLQLGQYEQALNVVLDQSRADQQGLDQLKSFALFPQLSALLLAKLIKAKERKIELLLPNDEHWQHMPDKLTQDQLCSVVGNLLDNSMDALQGQNNGRIELEMWQSSFEYGLSVTNNGTEITQPLDDLTTLGYTTKSDSKEHGIGLYLTQSIIEAANGHIELDSDAQATSFTLYFPKNKEAEC</sequence>
<dbReference type="InterPro" id="IPR029151">
    <property type="entry name" value="Sensor-like_sf"/>
</dbReference>
<comment type="subcellular location">
    <subcellularLocation>
        <location evidence="1">Cell inner membrane</location>
    </subcellularLocation>
    <subcellularLocation>
        <location evidence="2">Cell membrane</location>
        <topology evidence="2">Multi-pass membrane protein</topology>
    </subcellularLocation>
</comment>
<feature type="domain" description="Histidine kinase" evidence="14">
    <location>
        <begin position="334"/>
        <end position="526"/>
    </location>
</feature>
<dbReference type="Pfam" id="PF02518">
    <property type="entry name" value="HATPase_c"/>
    <property type="match status" value="1"/>
</dbReference>
<keyword evidence="10 13" id="KW-1133">Transmembrane helix</keyword>
<dbReference type="GO" id="GO:0000155">
    <property type="term" value="F:phosphorelay sensor kinase activity"/>
    <property type="evidence" value="ECO:0007669"/>
    <property type="project" value="InterPro"/>
</dbReference>
<keyword evidence="12 13" id="KW-0472">Membrane</keyword>
<comment type="caution">
    <text evidence="16">The sequence shown here is derived from an EMBL/GenBank/DDBJ whole genome shotgun (WGS) entry which is preliminary data.</text>
</comment>
<dbReference type="InterPro" id="IPR005467">
    <property type="entry name" value="His_kinase_dom"/>
</dbReference>
<dbReference type="OrthoDB" id="9792686at2"/>
<dbReference type="InterPro" id="IPR039506">
    <property type="entry name" value="SPOB_a"/>
</dbReference>
<dbReference type="InterPro" id="IPR000014">
    <property type="entry name" value="PAS"/>
</dbReference>
<dbReference type="CDD" id="cd18773">
    <property type="entry name" value="PDC1_HK_sensor"/>
    <property type="match status" value="1"/>
</dbReference>
<reference evidence="16 17" key="1">
    <citation type="submission" date="2018-01" db="EMBL/GenBank/DDBJ databases">
        <title>Draft genome sequences of six Vibrio diazotrophicus strains isolated from deep-sea sediments of the Baltic Sea.</title>
        <authorList>
            <person name="Castillo D."/>
            <person name="Vandieken V."/>
            <person name="Chiang O."/>
            <person name="Middelboe M."/>
        </authorList>
    </citation>
    <scope>NUCLEOTIDE SEQUENCE [LARGE SCALE GENOMIC DNA]</scope>
    <source>
        <strain evidence="16 17">60.27F</strain>
    </source>
</reference>
<evidence type="ECO:0000256" key="12">
    <source>
        <dbReference type="ARBA" id="ARBA00023136"/>
    </source>
</evidence>
<feature type="domain" description="PAS" evidence="15">
    <location>
        <begin position="220"/>
        <end position="255"/>
    </location>
</feature>
<keyword evidence="3" id="KW-1003">Cell membrane</keyword>
<evidence type="ECO:0000256" key="2">
    <source>
        <dbReference type="ARBA" id="ARBA00004651"/>
    </source>
</evidence>